<dbReference type="GO" id="GO:0047617">
    <property type="term" value="F:fatty acyl-CoA hydrolase activity"/>
    <property type="evidence" value="ECO:0007669"/>
    <property type="project" value="TreeGrafter"/>
</dbReference>
<dbReference type="Pfam" id="PF13279">
    <property type="entry name" value="4HBT_2"/>
    <property type="match status" value="1"/>
</dbReference>
<dbReference type="PANTHER" id="PTHR31793">
    <property type="entry name" value="4-HYDROXYBENZOYL-COA THIOESTERASE FAMILY MEMBER"/>
    <property type="match status" value="1"/>
</dbReference>
<evidence type="ECO:0000313" key="4">
    <source>
        <dbReference type="Proteomes" id="UP000250918"/>
    </source>
</evidence>
<dbReference type="SUPFAM" id="SSF54637">
    <property type="entry name" value="Thioesterase/thiol ester dehydrase-isomerase"/>
    <property type="match status" value="1"/>
</dbReference>
<proteinExistence type="inferred from homology"/>
<reference evidence="3 4" key="1">
    <citation type="journal article" date="2018" name="ISME J.">
        <title>A methanotrophic archaeon couples anaerobic oxidation of methane to Fe(III) reduction.</title>
        <authorList>
            <person name="Cai C."/>
            <person name="Leu A.O."/>
            <person name="Xie G.J."/>
            <person name="Guo J."/>
            <person name="Feng Y."/>
            <person name="Zhao J.X."/>
            <person name="Tyson G.W."/>
            <person name="Yuan Z."/>
            <person name="Hu S."/>
        </authorList>
    </citation>
    <scope>NUCLEOTIDE SEQUENCE [LARGE SCALE GENOMIC DNA]</scope>
    <source>
        <strain evidence="3">FeB_12</strain>
    </source>
</reference>
<dbReference type="EMBL" id="PQAP01000042">
    <property type="protein sequence ID" value="PWB74044.1"/>
    <property type="molecule type" value="Genomic_DNA"/>
</dbReference>
<dbReference type="InterPro" id="IPR029069">
    <property type="entry name" value="HotDog_dom_sf"/>
</dbReference>
<evidence type="ECO:0000313" key="3">
    <source>
        <dbReference type="EMBL" id="PWB74044.1"/>
    </source>
</evidence>
<evidence type="ECO:0000256" key="2">
    <source>
        <dbReference type="ARBA" id="ARBA00022801"/>
    </source>
</evidence>
<comment type="similarity">
    <text evidence="1">Belongs to the 4-hydroxybenzoyl-CoA thioesterase family.</text>
</comment>
<name>A0A855X904_9BACT</name>
<dbReference type="Proteomes" id="UP000250918">
    <property type="component" value="Unassembled WGS sequence"/>
</dbReference>
<dbReference type="Gene3D" id="3.10.129.10">
    <property type="entry name" value="Hotdog Thioesterase"/>
    <property type="match status" value="1"/>
</dbReference>
<evidence type="ECO:0000256" key="1">
    <source>
        <dbReference type="ARBA" id="ARBA00005953"/>
    </source>
</evidence>
<dbReference type="PANTHER" id="PTHR31793:SF27">
    <property type="entry name" value="NOVEL THIOESTERASE SUPERFAMILY DOMAIN AND SAPOSIN A-TYPE DOMAIN CONTAINING PROTEIN (0610012H03RIK)"/>
    <property type="match status" value="1"/>
</dbReference>
<organism evidence="3 4">
    <name type="scientific">candidate division GN15 bacterium</name>
    <dbReference type="NCBI Taxonomy" id="2072418"/>
    <lineage>
        <taxon>Bacteria</taxon>
        <taxon>candidate division GN15</taxon>
    </lineage>
</organism>
<accession>A0A855X904</accession>
<comment type="caution">
    <text evidence="3">The sequence shown here is derived from an EMBL/GenBank/DDBJ whole genome shotgun (WGS) entry which is preliminary data.</text>
</comment>
<dbReference type="InterPro" id="IPR050563">
    <property type="entry name" value="4-hydroxybenzoyl-CoA_TE"/>
</dbReference>
<sequence>MFVHQTTVRLHNTDAAGLLFFAEQFRLAHDAYESFMESIGYAFAPLIRRSEYLLPIVHAEADFLKPLLTGDRLEIQVRAEKIGDSSFTLGYTLVRNGTETVGTVRTVHVLINKRIGESISLLPELREKLETIAQ</sequence>
<dbReference type="AlphaFoldDB" id="A0A855X904"/>
<gene>
    <name evidence="3" type="ORF">C3F09_04555</name>
</gene>
<protein>
    <submittedName>
        <fullName evidence="3">Acyl-CoA thioesterase</fullName>
    </submittedName>
</protein>
<dbReference type="CDD" id="cd00586">
    <property type="entry name" value="4HBT"/>
    <property type="match status" value="1"/>
</dbReference>
<keyword evidence="2" id="KW-0378">Hydrolase</keyword>